<evidence type="ECO:0000313" key="1">
    <source>
        <dbReference type="EMBL" id="XBV86493.1"/>
    </source>
</evidence>
<dbReference type="EMBL" id="CP158299">
    <property type="protein sequence ID" value="XBV86493.1"/>
    <property type="molecule type" value="Genomic_DNA"/>
</dbReference>
<dbReference type="RefSeq" id="WP_350244562.1">
    <property type="nucleotide sequence ID" value="NZ_CP158299.1"/>
</dbReference>
<reference evidence="1" key="1">
    <citation type="submission" date="2024-06" db="EMBL/GenBank/DDBJ databases">
        <title>Draft Genome Sequence of Deinococcus sonorensis Type Strain KR-87, a Biofilm Producing Representative of the Genus Deinococcus.</title>
        <authorList>
            <person name="Boren L.S."/>
            <person name="Grosso R.A."/>
            <person name="Hugenberg-Cox A.N."/>
            <person name="Hill J.T.E."/>
            <person name="Albert C.M."/>
            <person name="Tuohy J.M."/>
        </authorList>
    </citation>
    <scope>NUCLEOTIDE SEQUENCE</scope>
    <source>
        <strain evidence="1">KR-87</strain>
    </source>
</reference>
<name>A0AAU7UDY2_9DEIO</name>
<gene>
    <name evidence="1" type="ORF">ABOD76_09320</name>
</gene>
<dbReference type="KEGG" id="dsc:ABOD76_09320"/>
<accession>A0AAU7UDY2</accession>
<protein>
    <submittedName>
        <fullName evidence="1">Quinate 5-dehydrogenase</fullName>
    </submittedName>
</protein>
<dbReference type="AlphaFoldDB" id="A0AAU7UDY2"/>
<proteinExistence type="predicted"/>
<organism evidence="1">
    <name type="scientific">Deinococcus sonorensis KR-87</name>
    <dbReference type="NCBI Taxonomy" id="694439"/>
    <lineage>
        <taxon>Bacteria</taxon>
        <taxon>Thermotogati</taxon>
        <taxon>Deinococcota</taxon>
        <taxon>Deinococci</taxon>
        <taxon>Deinococcales</taxon>
        <taxon>Deinococcaceae</taxon>
        <taxon>Deinococcus</taxon>
    </lineage>
</organism>
<sequence>MTNPDSAWQPAPAGYKHVVSVSLGSSKRNAREEVEVLGQPFILERLGTDGDSKRMMQLFAELDGRVDAFGLGGADLAVVAGGRRYEFGNVRKLVAGIRNTPVLDGSGLKNTLERDAIQQLDPLLKWKSQKVLMVSAVDRFGMAEALSDAHADVVYGDVIFGLGIDYPLRSIQALRRIAGVVLPVVTRLPQDWFYPTGEKQEVSVQGKGTRYYHWADVLAGDTHYVKRYAPHDLQGKTVLTQTITAPDREWMRERGVKRLITTTPRIGSRNFATNVMEAMFVALRDKQEALSEAEYLDLIRQVEFHPQVNEF</sequence>